<accession>A0A8D3WQ73</accession>
<geneLocation type="plasmid" evidence="2 3">
    <name>pSFLA01</name>
</geneLocation>
<evidence type="ECO:0000256" key="1">
    <source>
        <dbReference type="SAM" id="Phobius"/>
    </source>
</evidence>
<dbReference type="AlphaFoldDB" id="A0A8D3WQ73"/>
<keyword evidence="1" id="KW-0472">Membrane</keyword>
<feature type="transmembrane region" description="Helical" evidence="1">
    <location>
        <begin position="36"/>
        <end position="55"/>
    </location>
</feature>
<dbReference type="EMBL" id="CP002476">
    <property type="protein sequence ID" value="ADW07796.1"/>
    <property type="molecule type" value="Genomic_DNA"/>
</dbReference>
<keyword evidence="1" id="KW-1133">Transmembrane helix</keyword>
<dbReference type="Proteomes" id="UP000002066">
    <property type="component" value="Plasmid pSFLA01"/>
</dbReference>
<reference evidence="2 3" key="1">
    <citation type="submission" date="2011-01" db="EMBL/GenBank/DDBJ databases">
        <title>Complete sequence of plasmid1 of Streptomyces flavogriseus ATCC 33331.</title>
        <authorList>
            <consortium name="US DOE Joint Genome Institute"/>
            <person name="Lucas S."/>
            <person name="Copeland A."/>
            <person name="Lapidus A."/>
            <person name="Cheng J.-F."/>
            <person name="Goodwin L."/>
            <person name="Pitluck S."/>
            <person name="Davenport K."/>
            <person name="Detter J.C."/>
            <person name="Han C."/>
            <person name="Tapia R."/>
            <person name="Land M."/>
            <person name="Hauser L."/>
            <person name="Kyrpides N."/>
            <person name="Ivanova N."/>
            <person name="Ovchinnikova G."/>
            <person name="Pagani I."/>
            <person name="Brumm P."/>
            <person name="Mead D."/>
            <person name="Woyke T."/>
        </authorList>
    </citation>
    <scope>NUCLEOTIDE SEQUENCE [LARGE SCALE GENOMIC DNA]</scope>
    <source>
        <strain evidence="3">ATCC 33331 / IAF-45CD</strain>
        <plasmid evidence="2 3">pSFLA01</plasmid>
    </source>
</reference>
<dbReference type="KEGG" id="sfa:Sfla_6460"/>
<gene>
    <name evidence="2" type="ORF">Sfla_6460</name>
</gene>
<evidence type="ECO:0000313" key="2">
    <source>
        <dbReference type="EMBL" id="ADW07796.1"/>
    </source>
</evidence>
<evidence type="ECO:0000313" key="3">
    <source>
        <dbReference type="Proteomes" id="UP000002066"/>
    </source>
</evidence>
<sequence length="320" mass="34419">MSIDPADFAARLRAEQNAPGREETLRRERVTRRRKALLGAGAGILLLGGFGVWLASAMGGRPADEPFAPRMLDEAMWPDAWPATTNIPFRGSPAAAWGNGALGIRLPQSKAVDGLTDLEVSTSLGAVRDFLIAANLSSQTVYGSKPVGALNFLAPSDPARRELDAAFTDPSTGRGSLQFLTRFDRDEVQVLASEGMAKTDGTMTYEVTPAGELLVQADYTFVYALVKTSGAKQINPNGFEVARVVVHRQLDILVRDGKLHLQTHATAIANDDCTAPADGFIHPLFYDDLKKTKKWASVDPYAEKHADASAPGACVRPTRT</sequence>
<organism evidence="2 3">
    <name type="scientific">Streptomyces pratensis (strain ATCC 33331 / IAF-45CD)</name>
    <dbReference type="NCBI Taxonomy" id="591167"/>
    <lineage>
        <taxon>Bacteria</taxon>
        <taxon>Bacillati</taxon>
        <taxon>Actinomycetota</taxon>
        <taxon>Actinomycetes</taxon>
        <taxon>Kitasatosporales</taxon>
        <taxon>Streptomycetaceae</taxon>
        <taxon>Streptomyces</taxon>
    </lineage>
</organism>
<name>A0A8D3WQ73_STRFA</name>
<keyword evidence="2" id="KW-0614">Plasmid</keyword>
<keyword evidence="1" id="KW-0812">Transmembrane</keyword>
<proteinExistence type="predicted"/>
<dbReference type="OrthoDB" id="3419910at2"/>
<protein>
    <submittedName>
        <fullName evidence="2">Uncharacterized protein</fullName>
    </submittedName>
</protein>